<dbReference type="InterPro" id="IPR050925">
    <property type="entry name" value="Rhomboid_protease_S54"/>
</dbReference>
<dbReference type="AlphaFoldDB" id="A0A955I557"/>
<feature type="transmembrane region" description="Helical" evidence="7">
    <location>
        <begin position="59"/>
        <end position="84"/>
    </location>
</feature>
<comment type="caution">
    <text evidence="9">The sequence shown here is derived from an EMBL/GenBank/DDBJ whole genome shotgun (WGS) entry which is preliminary data.</text>
</comment>
<name>A0A955I557_9BACT</name>
<sequence length="228" mass="25070">MFPLSTSEPKNKIPLVTILVILTNVLVFLYELVTPNYDLFIMKYALIPGLLDSGNLSSLFPFISSMFLHGGFMHIISNMWFLWVFGGNVEERLGHVVYLGFYLIAGIIAAFSQIIFDLGSMIPLLGASGAIAGVLGFYFVVSPGSRVKTLVIYYTRIGVYNVSAKYMLGLWALTQIFYSVGSIGADTGGVAWLAHIGGFLFGLFGGYIFNSRKRQLGEPVSVFSSRWA</sequence>
<dbReference type="GO" id="GO:0004252">
    <property type="term" value="F:serine-type endopeptidase activity"/>
    <property type="evidence" value="ECO:0007669"/>
    <property type="project" value="InterPro"/>
</dbReference>
<evidence type="ECO:0000256" key="7">
    <source>
        <dbReference type="SAM" id="Phobius"/>
    </source>
</evidence>
<dbReference type="PANTHER" id="PTHR43731:SF14">
    <property type="entry name" value="PRESENILIN-ASSOCIATED RHOMBOID-LIKE PROTEIN, MITOCHONDRIAL"/>
    <property type="match status" value="1"/>
</dbReference>
<evidence type="ECO:0000313" key="10">
    <source>
        <dbReference type="Proteomes" id="UP000748332"/>
    </source>
</evidence>
<dbReference type="InterPro" id="IPR022764">
    <property type="entry name" value="Peptidase_S54_rhomboid_dom"/>
</dbReference>
<gene>
    <name evidence="9" type="ORF">KC622_00015</name>
</gene>
<keyword evidence="6 7" id="KW-0472">Membrane</keyword>
<dbReference type="GO" id="GO:0006508">
    <property type="term" value="P:proteolysis"/>
    <property type="evidence" value="ECO:0007669"/>
    <property type="project" value="UniProtKB-KW"/>
</dbReference>
<dbReference type="Proteomes" id="UP000748332">
    <property type="component" value="Unassembled WGS sequence"/>
</dbReference>
<reference evidence="9" key="1">
    <citation type="submission" date="2020-04" db="EMBL/GenBank/DDBJ databases">
        <authorList>
            <person name="Zhang T."/>
        </authorList>
    </citation>
    <scope>NUCLEOTIDE SEQUENCE</scope>
    <source>
        <strain evidence="9">HKST-UBA16</strain>
    </source>
</reference>
<feature type="transmembrane region" description="Helical" evidence="7">
    <location>
        <begin position="12"/>
        <end position="33"/>
    </location>
</feature>
<dbReference type="PANTHER" id="PTHR43731">
    <property type="entry name" value="RHOMBOID PROTEASE"/>
    <property type="match status" value="1"/>
</dbReference>
<comment type="similarity">
    <text evidence="2">Belongs to the peptidase S54 family.</text>
</comment>
<comment type="subcellular location">
    <subcellularLocation>
        <location evidence="1">Membrane</location>
        <topology evidence="1">Multi-pass membrane protein</topology>
    </subcellularLocation>
</comment>
<keyword evidence="5 7" id="KW-1133">Transmembrane helix</keyword>
<evidence type="ECO:0000256" key="1">
    <source>
        <dbReference type="ARBA" id="ARBA00004141"/>
    </source>
</evidence>
<keyword evidence="9" id="KW-0645">Protease</keyword>
<evidence type="ECO:0000256" key="2">
    <source>
        <dbReference type="ARBA" id="ARBA00009045"/>
    </source>
</evidence>
<feature type="transmembrane region" description="Helical" evidence="7">
    <location>
        <begin position="153"/>
        <end position="178"/>
    </location>
</feature>
<reference evidence="9" key="2">
    <citation type="journal article" date="2021" name="Microbiome">
        <title>Successional dynamics and alternative stable states in a saline activated sludge microbial community over 9 years.</title>
        <authorList>
            <person name="Wang Y."/>
            <person name="Ye J."/>
            <person name="Ju F."/>
            <person name="Liu L."/>
            <person name="Boyd J.A."/>
            <person name="Deng Y."/>
            <person name="Parks D.H."/>
            <person name="Jiang X."/>
            <person name="Yin X."/>
            <person name="Woodcroft B.J."/>
            <person name="Tyson G.W."/>
            <person name="Hugenholtz P."/>
            <person name="Polz M.F."/>
            <person name="Zhang T."/>
        </authorList>
    </citation>
    <scope>NUCLEOTIDE SEQUENCE</scope>
    <source>
        <strain evidence="9">HKST-UBA16</strain>
    </source>
</reference>
<evidence type="ECO:0000259" key="8">
    <source>
        <dbReference type="Pfam" id="PF01694"/>
    </source>
</evidence>
<organism evidence="9 10">
    <name type="scientific">Candidatus Dojkabacteria bacterium</name>
    <dbReference type="NCBI Taxonomy" id="2099670"/>
    <lineage>
        <taxon>Bacteria</taxon>
        <taxon>Candidatus Dojkabacteria</taxon>
    </lineage>
</organism>
<proteinExistence type="inferred from homology"/>
<dbReference type="EMBL" id="JAGQLM010000001">
    <property type="protein sequence ID" value="MCA9374698.1"/>
    <property type="molecule type" value="Genomic_DNA"/>
</dbReference>
<evidence type="ECO:0000256" key="4">
    <source>
        <dbReference type="ARBA" id="ARBA00022801"/>
    </source>
</evidence>
<dbReference type="SUPFAM" id="SSF144091">
    <property type="entry name" value="Rhomboid-like"/>
    <property type="match status" value="1"/>
</dbReference>
<dbReference type="Gene3D" id="1.20.1540.10">
    <property type="entry name" value="Rhomboid-like"/>
    <property type="match status" value="1"/>
</dbReference>
<keyword evidence="4" id="KW-0378">Hydrolase</keyword>
<dbReference type="GO" id="GO:0016020">
    <property type="term" value="C:membrane"/>
    <property type="evidence" value="ECO:0007669"/>
    <property type="project" value="UniProtKB-SubCell"/>
</dbReference>
<evidence type="ECO:0000313" key="9">
    <source>
        <dbReference type="EMBL" id="MCA9374698.1"/>
    </source>
</evidence>
<feature type="domain" description="Peptidase S54 rhomboid" evidence="8">
    <location>
        <begin position="59"/>
        <end position="209"/>
    </location>
</feature>
<evidence type="ECO:0000256" key="6">
    <source>
        <dbReference type="ARBA" id="ARBA00023136"/>
    </source>
</evidence>
<feature type="transmembrane region" description="Helical" evidence="7">
    <location>
        <begin position="122"/>
        <end position="141"/>
    </location>
</feature>
<dbReference type="InterPro" id="IPR035952">
    <property type="entry name" value="Rhomboid-like_sf"/>
</dbReference>
<feature type="transmembrane region" description="Helical" evidence="7">
    <location>
        <begin position="190"/>
        <end position="209"/>
    </location>
</feature>
<feature type="transmembrane region" description="Helical" evidence="7">
    <location>
        <begin position="96"/>
        <end position="116"/>
    </location>
</feature>
<dbReference type="Pfam" id="PF01694">
    <property type="entry name" value="Rhomboid"/>
    <property type="match status" value="1"/>
</dbReference>
<protein>
    <submittedName>
        <fullName evidence="9">Rhomboid family intramembrane serine protease</fullName>
    </submittedName>
</protein>
<accession>A0A955I557</accession>
<keyword evidence="3 7" id="KW-0812">Transmembrane</keyword>
<evidence type="ECO:0000256" key="3">
    <source>
        <dbReference type="ARBA" id="ARBA00022692"/>
    </source>
</evidence>
<evidence type="ECO:0000256" key="5">
    <source>
        <dbReference type="ARBA" id="ARBA00022989"/>
    </source>
</evidence>